<feature type="transmembrane region" description="Helical" evidence="2">
    <location>
        <begin position="30"/>
        <end position="57"/>
    </location>
</feature>
<protein>
    <submittedName>
        <fullName evidence="3">Nitrate reductase</fullName>
    </submittedName>
</protein>
<dbReference type="EMBL" id="CP029354">
    <property type="protein sequence ID" value="AWK88552.1"/>
    <property type="molecule type" value="Genomic_DNA"/>
</dbReference>
<dbReference type="Proteomes" id="UP000245629">
    <property type="component" value="Chromosome 3"/>
</dbReference>
<evidence type="ECO:0000256" key="2">
    <source>
        <dbReference type="SAM" id="Phobius"/>
    </source>
</evidence>
<organism evidence="3 4">
    <name type="scientific">Azospirillum thermophilum</name>
    <dbReference type="NCBI Taxonomy" id="2202148"/>
    <lineage>
        <taxon>Bacteria</taxon>
        <taxon>Pseudomonadati</taxon>
        <taxon>Pseudomonadota</taxon>
        <taxon>Alphaproteobacteria</taxon>
        <taxon>Rhodospirillales</taxon>
        <taxon>Azospirillaceae</taxon>
        <taxon>Azospirillum</taxon>
    </lineage>
</organism>
<evidence type="ECO:0000313" key="3">
    <source>
        <dbReference type="EMBL" id="AWK88552.1"/>
    </source>
</evidence>
<proteinExistence type="predicted"/>
<keyword evidence="2" id="KW-0472">Membrane</keyword>
<evidence type="ECO:0000256" key="1">
    <source>
        <dbReference type="SAM" id="MobiDB-lite"/>
    </source>
</evidence>
<keyword evidence="4" id="KW-1185">Reference proteome</keyword>
<dbReference type="KEGG" id="azz:DEW08_20300"/>
<dbReference type="AlphaFoldDB" id="A0A2S2CVL5"/>
<gene>
    <name evidence="3" type="ORF">DEW08_20300</name>
</gene>
<feature type="region of interest" description="Disordered" evidence="1">
    <location>
        <begin position="1"/>
        <end position="22"/>
    </location>
</feature>
<dbReference type="Pfam" id="PF06796">
    <property type="entry name" value="NapE"/>
    <property type="match status" value="1"/>
</dbReference>
<dbReference type="OrthoDB" id="7596241at2"/>
<evidence type="ECO:0000313" key="4">
    <source>
        <dbReference type="Proteomes" id="UP000245629"/>
    </source>
</evidence>
<accession>A0A2S2CVL5</accession>
<sequence length="67" mass="7212">MAPQSAQQPRGSARAAELPGQPPSRRAEALMFLALAILVWPVVSVGIVGAYGFSIWMSQLLFHSPLH</sequence>
<keyword evidence="2" id="KW-1133">Transmembrane helix</keyword>
<name>A0A2S2CVL5_9PROT</name>
<feature type="compositionally biased region" description="Polar residues" evidence="1">
    <location>
        <begin position="1"/>
        <end position="10"/>
    </location>
</feature>
<reference evidence="4" key="1">
    <citation type="submission" date="2018-05" db="EMBL/GenBank/DDBJ databases">
        <title>Azospirillum thermophila sp. nov., a novel isolated from hot spring.</title>
        <authorList>
            <person name="Zhao Z."/>
        </authorList>
    </citation>
    <scope>NUCLEOTIDE SEQUENCE [LARGE SCALE GENOMIC DNA]</scope>
    <source>
        <strain evidence="4">CFH 70021</strain>
    </source>
</reference>
<keyword evidence="2" id="KW-0812">Transmembrane</keyword>
<dbReference type="InterPro" id="IPR010649">
    <property type="entry name" value="NapE_TorE"/>
</dbReference>